<dbReference type="Pfam" id="PF09924">
    <property type="entry name" value="LPG_synthase_C"/>
    <property type="match status" value="1"/>
</dbReference>
<evidence type="ECO:0000313" key="2">
    <source>
        <dbReference type="EMBL" id="KKS84310.1"/>
    </source>
</evidence>
<name>A0A0G1CEV1_9BACT</name>
<dbReference type="EMBL" id="LCFB01000022">
    <property type="protein sequence ID" value="KKS84310.1"/>
    <property type="molecule type" value="Genomic_DNA"/>
</dbReference>
<organism evidence="2 3">
    <name type="scientific">Candidatus Gottesmanbacteria bacterium GW2011_GWA1_43_11</name>
    <dbReference type="NCBI Taxonomy" id="1618436"/>
    <lineage>
        <taxon>Bacteria</taxon>
        <taxon>Candidatus Gottesmaniibacteriota</taxon>
    </lineage>
</organism>
<dbReference type="PANTHER" id="PTHR41373:SF1">
    <property type="entry name" value="PHOSPHATIDYLGLYCEROL LYSYLTRANSFERASE C-TERMINAL DOMAIN-CONTAINING PROTEIN"/>
    <property type="match status" value="1"/>
</dbReference>
<comment type="caution">
    <text evidence="2">The sequence shown here is derived from an EMBL/GenBank/DDBJ whole genome shotgun (WGS) entry which is preliminary data.</text>
</comment>
<dbReference type="Proteomes" id="UP000034543">
    <property type="component" value="Unassembled WGS sequence"/>
</dbReference>
<dbReference type="STRING" id="1618436.UV59_C0022G0020"/>
<dbReference type="InterPro" id="IPR016732">
    <property type="entry name" value="UCP018688"/>
</dbReference>
<accession>A0A0G1CEV1</accession>
<dbReference type="Gene3D" id="3.40.630.30">
    <property type="match status" value="1"/>
</dbReference>
<protein>
    <recommendedName>
        <fullName evidence="1">Phosphatidylglycerol lysyltransferase C-terminal domain-containing protein</fullName>
    </recommendedName>
</protein>
<dbReference type="PANTHER" id="PTHR41373">
    <property type="entry name" value="DUF2156 DOMAIN-CONTAINING PROTEIN"/>
    <property type="match status" value="1"/>
</dbReference>
<sequence>MTPQFPNFQKIQIADKPFFDSYLKSFPPYSDFNFVSLWSYNDGDNRFCMLNENLVIKLSDYMTNKPLYTFLGKKRVLNTLNTLIDFVSKMGVEPKLKLLPEFNINNSINSLQKHFLISEDTNSFDYILLIDNMVDLNGPNYKMHRNMIRKFSKQVKKFDFIELDLKEPFVKKQILNLSYYWAQRKGKTIEEAETELTAIKNLLNDFINFNLSAYGLYIDNELAAFFIMEIVHKHNRYAIGHFRKANTTYPGIFQFMDHKVAQALKKNNCIYFNYEQDLGIESLRKAKLSWHPAFFLKKYTVSPK</sequence>
<evidence type="ECO:0000259" key="1">
    <source>
        <dbReference type="Pfam" id="PF09924"/>
    </source>
</evidence>
<feature type="domain" description="Phosphatidylglycerol lysyltransferase C-terminal" evidence="1">
    <location>
        <begin position="112"/>
        <end position="301"/>
    </location>
</feature>
<dbReference type="InterPro" id="IPR024320">
    <property type="entry name" value="LPG_synthase_C"/>
</dbReference>
<reference evidence="2 3" key="1">
    <citation type="journal article" date="2015" name="Nature">
        <title>rRNA introns, odd ribosomes, and small enigmatic genomes across a large radiation of phyla.</title>
        <authorList>
            <person name="Brown C.T."/>
            <person name="Hug L.A."/>
            <person name="Thomas B.C."/>
            <person name="Sharon I."/>
            <person name="Castelle C.J."/>
            <person name="Singh A."/>
            <person name="Wilkins M.J."/>
            <person name="Williams K.H."/>
            <person name="Banfield J.F."/>
        </authorList>
    </citation>
    <scope>NUCLEOTIDE SEQUENCE [LARGE SCALE GENOMIC DNA]</scope>
</reference>
<evidence type="ECO:0000313" key="3">
    <source>
        <dbReference type="Proteomes" id="UP000034543"/>
    </source>
</evidence>
<dbReference type="AlphaFoldDB" id="A0A0G1CEV1"/>
<dbReference type="SUPFAM" id="SSF55729">
    <property type="entry name" value="Acyl-CoA N-acyltransferases (Nat)"/>
    <property type="match status" value="2"/>
</dbReference>
<gene>
    <name evidence="2" type="ORF">UV59_C0022G0020</name>
</gene>
<dbReference type="InterPro" id="IPR016181">
    <property type="entry name" value="Acyl_CoA_acyltransferase"/>
</dbReference>
<proteinExistence type="predicted"/>